<evidence type="ECO:0000313" key="2">
    <source>
        <dbReference type="Proteomes" id="UP000092460"/>
    </source>
</evidence>
<dbReference type="VEuPathDB" id="VectorBase:GPPI007520"/>
<organism evidence="1 2">
    <name type="scientific">Glossina palpalis gambiensis</name>
    <dbReference type="NCBI Taxonomy" id="67801"/>
    <lineage>
        <taxon>Eukaryota</taxon>
        <taxon>Metazoa</taxon>
        <taxon>Ecdysozoa</taxon>
        <taxon>Arthropoda</taxon>
        <taxon>Hexapoda</taxon>
        <taxon>Insecta</taxon>
        <taxon>Pterygota</taxon>
        <taxon>Neoptera</taxon>
        <taxon>Endopterygota</taxon>
        <taxon>Diptera</taxon>
        <taxon>Brachycera</taxon>
        <taxon>Muscomorpha</taxon>
        <taxon>Hippoboscoidea</taxon>
        <taxon>Glossinidae</taxon>
        <taxon>Glossina</taxon>
    </lineage>
</organism>
<dbReference type="Proteomes" id="UP000092460">
    <property type="component" value="Unassembled WGS sequence"/>
</dbReference>
<reference evidence="2" key="1">
    <citation type="submission" date="2015-01" db="EMBL/GenBank/DDBJ databases">
        <authorList>
            <person name="Aksoy S."/>
            <person name="Warren W."/>
            <person name="Wilson R.K."/>
        </authorList>
    </citation>
    <scope>NUCLEOTIDE SEQUENCE [LARGE SCALE GENOMIC DNA]</scope>
    <source>
        <strain evidence="2">IAEA</strain>
    </source>
</reference>
<sequence length="100" mass="11647">MSAIVFIHTSICKCVNLYDDFLWLNIAVAHVNKGNLKVNGNCYRCILRKILRLILEIVDIEKGCFQRDGIKCRIADVALDYLWGKFDDAHDYHLKTWICE</sequence>
<evidence type="ECO:0000313" key="1">
    <source>
        <dbReference type="EnsemblMetazoa" id="GPPI007520-PA"/>
    </source>
</evidence>
<dbReference type="EnsemblMetazoa" id="GPPI007520-RA">
    <property type="protein sequence ID" value="GPPI007520-PA"/>
    <property type="gene ID" value="GPPI007520"/>
</dbReference>
<reference evidence="1" key="2">
    <citation type="submission" date="2020-05" db="UniProtKB">
        <authorList>
            <consortium name="EnsemblMetazoa"/>
        </authorList>
    </citation>
    <scope>IDENTIFICATION</scope>
    <source>
        <strain evidence="1">IAEA</strain>
    </source>
</reference>
<dbReference type="EMBL" id="JXJN01003082">
    <property type="status" value="NOT_ANNOTATED_CDS"/>
    <property type="molecule type" value="Genomic_DNA"/>
</dbReference>
<dbReference type="AlphaFoldDB" id="A0A1B0AT03"/>
<protein>
    <submittedName>
        <fullName evidence="1">Uncharacterized protein</fullName>
    </submittedName>
</protein>
<proteinExistence type="predicted"/>
<keyword evidence="2" id="KW-1185">Reference proteome</keyword>
<accession>A0A1B0AT03</accession>
<name>A0A1B0AT03_9MUSC</name>